<evidence type="ECO:0008006" key="10">
    <source>
        <dbReference type="Google" id="ProtNLM"/>
    </source>
</evidence>
<sequence>MPTSATPHKNIFEDDDDEGWQDMPVIREDDFANGLDEEDRKKFHYVTPSNETKRTAANATGNLIDFDEIGQEWREKAEQNESEYTRLRGIEEDDSDEVHLRTKYLFDEDKAMTPLGQMQTTKNLLTEAQRIAYVGLCALTVREMSDSLMATGRKELKAAKTNLDLWGLKIMGRLYYHMELATEEQKMIDSLAAHGVQAMDLAPYLMTTHTVANPEYDPEEARRLEQERLAKEAEKEEQSTQHTDETDGQSISDETLVVEPVTVDDKAPDQKPQRTTAQSVSDETLVVEPVTVDDKAPDQKPQRTTARVLTETTASMPGITTTLSAADKDVTLDIRWTVLCDLFLVLIADSVYDARSRVLLESVANKLGLGWLDVTRFECRVTEALEIQENVETLEHKELVTEHQKKQKKKRYMMLGLATLGGGLVIGLSAGLLAPVIGAGLGAAFTTIGITGTTGFLAGAGGAAVITTGGVLTGSGIAARGMAKRTQLVRTFNVLPLYNNKRVSCILTVPGFMNGKLDDVRLPFTVLDPVVGDVFSVVWEPEMIQETGSALKILTGEVLSQVSMTVLQATVMTALMSALQWPVILTKLGYLIDNPWNNALDRAKKAGLVLADVLIQRHLGVRPVTLIGFSLGSRVIFYALLELAKKKAFGVVQDVFLLGTTLSASTTTWCDARSIVSGRFVNCYARNDWVLNYLFRATSGGVGTVAGLRPVNNVPGMENIDVTDKIAGHMSYRTFMPLILDQLGFPVSADYFDEPEQPDFEGERIVVKEEETQKKKGWFFSGKKSKPDVQQVSRPPSAASNQRRDSSSSAPAKERSSEADEDLPPRLDQTAAASEGGAMDSHPPSRAGTPKELDSKLPIHAGFDLNAIKQLVDSSKDEGANLKDGILTTQGIPNIPPHVPTQRTVSMPLPANSLDKQLKTNAAESSKSVVENRLASLFDRSATVQANGGGNSQGGQSEDDFADFQAAEVSSEPQARPALHGSLPNRHKPSPARLSNAVNGKSEWESKTPSLSSFRSSSAVYLPSTSMTEISLDETDKPTLPSHSSTSLSDHSTPPAVSSLASTFSVASSSGLSFGGDDGSITIGSRGMASTSDPWSLSFAIENGPSLNKEKGKKRTPLSPGFDANPWS</sequence>
<feature type="region of interest" description="Disordered" evidence="6">
    <location>
        <begin position="1101"/>
        <end position="1128"/>
    </location>
</feature>
<dbReference type="GO" id="GO:0016020">
    <property type="term" value="C:membrane"/>
    <property type="evidence" value="ECO:0007669"/>
    <property type="project" value="UniProtKB-SubCell"/>
</dbReference>
<feature type="region of interest" description="Disordered" evidence="6">
    <location>
        <begin position="231"/>
        <end position="282"/>
    </location>
</feature>
<dbReference type="InterPro" id="IPR029058">
    <property type="entry name" value="AB_hydrolase_fold"/>
</dbReference>
<keyword evidence="5 7" id="KW-0472">Membrane</keyword>
<dbReference type="OrthoDB" id="277931at2759"/>
<evidence type="ECO:0000313" key="9">
    <source>
        <dbReference type="Proteomes" id="UP000054549"/>
    </source>
</evidence>
<organism evidence="8 9">
    <name type="scientific">Amanita muscaria (strain Koide BX008)</name>
    <dbReference type="NCBI Taxonomy" id="946122"/>
    <lineage>
        <taxon>Eukaryota</taxon>
        <taxon>Fungi</taxon>
        <taxon>Dikarya</taxon>
        <taxon>Basidiomycota</taxon>
        <taxon>Agaricomycotina</taxon>
        <taxon>Agaricomycetes</taxon>
        <taxon>Agaricomycetidae</taxon>
        <taxon>Agaricales</taxon>
        <taxon>Pluteineae</taxon>
        <taxon>Amanitaceae</taxon>
        <taxon>Amanita</taxon>
    </lineage>
</organism>
<evidence type="ECO:0000256" key="2">
    <source>
        <dbReference type="ARBA" id="ARBA00009824"/>
    </source>
</evidence>
<dbReference type="InParanoid" id="A0A0C2X9W8"/>
<evidence type="ECO:0000313" key="8">
    <source>
        <dbReference type="EMBL" id="KIL71177.1"/>
    </source>
</evidence>
<feature type="transmembrane region" description="Helical" evidence="7">
    <location>
        <begin position="412"/>
        <end position="437"/>
    </location>
</feature>
<evidence type="ECO:0000256" key="7">
    <source>
        <dbReference type="SAM" id="Phobius"/>
    </source>
</evidence>
<keyword evidence="3 7" id="KW-0812">Transmembrane</keyword>
<proteinExistence type="inferred from homology"/>
<feature type="compositionally biased region" description="Polar residues" evidence="6">
    <location>
        <begin position="1007"/>
        <end position="1029"/>
    </location>
</feature>
<evidence type="ECO:0000256" key="4">
    <source>
        <dbReference type="ARBA" id="ARBA00022989"/>
    </source>
</evidence>
<dbReference type="Pfam" id="PF05277">
    <property type="entry name" value="DUF726"/>
    <property type="match status" value="1"/>
</dbReference>
<dbReference type="PANTHER" id="PTHR17920:SF3">
    <property type="entry name" value="TRANSMEMBRANE AND COILED-COIL DOMAIN-CONTAINING PROTEIN 4"/>
    <property type="match status" value="1"/>
</dbReference>
<evidence type="ECO:0000256" key="3">
    <source>
        <dbReference type="ARBA" id="ARBA00022692"/>
    </source>
</evidence>
<feature type="region of interest" description="Disordered" evidence="6">
    <location>
        <begin position="777"/>
        <end position="855"/>
    </location>
</feature>
<comment type="subcellular location">
    <subcellularLocation>
        <location evidence="1">Membrane</location>
        <topology evidence="1">Multi-pass membrane protein</topology>
    </subcellularLocation>
</comment>
<comment type="similarity">
    <text evidence="2">Belongs to the TMCO4 family.</text>
</comment>
<keyword evidence="9" id="KW-1185">Reference proteome</keyword>
<evidence type="ECO:0000256" key="1">
    <source>
        <dbReference type="ARBA" id="ARBA00004141"/>
    </source>
</evidence>
<feature type="compositionally biased region" description="Basic and acidic residues" evidence="6">
    <location>
        <begin position="231"/>
        <end position="245"/>
    </location>
</feature>
<feature type="transmembrane region" description="Helical" evidence="7">
    <location>
        <begin position="457"/>
        <end position="479"/>
    </location>
</feature>
<evidence type="ECO:0000256" key="5">
    <source>
        <dbReference type="ARBA" id="ARBA00023136"/>
    </source>
</evidence>
<keyword evidence="4 7" id="KW-1133">Transmembrane helix</keyword>
<dbReference type="InterPro" id="IPR007941">
    <property type="entry name" value="DUF726"/>
</dbReference>
<gene>
    <name evidence="8" type="ORF">M378DRAFT_182777</name>
</gene>
<dbReference type="HOGENOM" id="CLU_001695_0_1_1"/>
<feature type="transmembrane region" description="Helical" evidence="7">
    <location>
        <begin position="624"/>
        <end position="641"/>
    </location>
</feature>
<feature type="region of interest" description="Disordered" evidence="6">
    <location>
        <begin position="941"/>
        <end position="1062"/>
    </location>
</feature>
<feature type="compositionally biased region" description="Low complexity" evidence="6">
    <location>
        <begin position="1038"/>
        <end position="1062"/>
    </location>
</feature>
<dbReference type="Proteomes" id="UP000054549">
    <property type="component" value="Unassembled WGS sequence"/>
</dbReference>
<dbReference type="PANTHER" id="PTHR17920">
    <property type="entry name" value="TRANSMEMBRANE AND COILED-COIL DOMAIN-CONTAINING PROTEIN 4 TMCO4"/>
    <property type="match status" value="1"/>
</dbReference>
<feature type="compositionally biased region" description="Polar residues" evidence="6">
    <location>
        <begin position="788"/>
        <end position="801"/>
    </location>
</feature>
<feature type="compositionally biased region" description="Polar residues" evidence="6">
    <location>
        <begin position="273"/>
        <end position="282"/>
    </location>
</feature>
<feature type="compositionally biased region" description="Basic and acidic residues" evidence="6">
    <location>
        <begin position="802"/>
        <end position="818"/>
    </location>
</feature>
<feature type="compositionally biased region" description="Basic and acidic residues" evidence="6">
    <location>
        <begin position="263"/>
        <end position="272"/>
    </location>
</feature>
<feature type="region of interest" description="Disordered" evidence="6">
    <location>
        <begin position="879"/>
        <end position="911"/>
    </location>
</feature>
<dbReference type="STRING" id="946122.A0A0C2X9W8"/>
<dbReference type="AlphaFoldDB" id="A0A0C2X9W8"/>
<dbReference type="FunCoup" id="A0A0C2X9W8">
    <property type="interactions" value="3"/>
</dbReference>
<dbReference type="EMBL" id="KN818222">
    <property type="protein sequence ID" value="KIL71177.1"/>
    <property type="molecule type" value="Genomic_DNA"/>
</dbReference>
<accession>A0A0C2X9W8</accession>
<protein>
    <recommendedName>
        <fullName evidence="10">DUF726-domain-containing protein</fullName>
    </recommendedName>
</protein>
<name>A0A0C2X9W8_AMAMK</name>
<reference evidence="8 9" key="1">
    <citation type="submission" date="2014-04" db="EMBL/GenBank/DDBJ databases">
        <title>Evolutionary Origins and Diversification of the Mycorrhizal Mutualists.</title>
        <authorList>
            <consortium name="DOE Joint Genome Institute"/>
            <consortium name="Mycorrhizal Genomics Consortium"/>
            <person name="Kohler A."/>
            <person name="Kuo A."/>
            <person name="Nagy L.G."/>
            <person name="Floudas D."/>
            <person name="Copeland A."/>
            <person name="Barry K.W."/>
            <person name="Cichocki N."/>
            <person name="Veneault-Fourrey C."/>
            <person name="LaButti K."/>
            <person name="Lindquist E.A."/>
            <person name="Lipzen A."/>
            <person name="Lundell T."/>
            <person name="Morin E."/>
            <person name="Murat C."/>
            <person name="Riley R."/>
            <person name="Ohm R."/>
            <person name="Sun H."/>
            <person name="Tunlid A."/>
            <person name="Henrissat B."/>
            <person name="Grigoriev I.V."/>
            <person name="Hibbett D.S."/>
            <person name="Martin F."/>
        </authorList>
    </citation>
    <scope>NUCLEOTIDE SEQUENCE [LARGE SCALE GENOMIC DNA]</scope>
    <source>
        <strain evidence="8 9">Koide BX008</strain>
    </source>
</reference>
<dbReference type="SUPFAM" id="SSF53474">
    <property type="entry name" value="alpha/beta-Hydrolases"/>
    <property type="match status" value="1"/>
</dbReference>
<evidence type="ECO:0000256" key="6">
    <source>
        <dbReference type="SAM" id="MobiDB-lite"/>
    </source>
</evidence>
<feature type="region of interest" description="Disordered" evidence="6">
    <location>
        <begin position="1"/>
        <end position="21"/>
    </location>
</feature>